<dbReference type="PROSITE" id="PS51417">
    <property type="entry name" value="ARF"/>
    <property type="match status" value="1"/>
</dbReference>
<dbReference type="InterPro" id="IPR006689">
    <property type="entry name" value="Small_GTPase_ARF/SAR"/>
</dbReference>
<evidence type="ECO:0000256" key="7">
    <source>
        <dbReference type="ARBA" id="ARBA00022927"/>
    </source>
</evidence>
<dbReference type="PROSITE" id="PS51422">
    <property type="entry name" value="SAR1"/>
    <property type="match status" value="1"/>
</dbReference>
<evidence type="ECO:0000313" key="10">
    <source>
        <dbReference type="EMBL" id="QHU06734.1"/>
    </source>
</evidence>
<dbReference type="SMART" id="SM00177">
    <property type="entry name" value="ARF"/>
    <property type="match status" value="1"/>
</dbReference>
<dbReference type="InterPro" id="IPR027417">
    <property type="entry name" value="P-loop_NTPase"/>
</dbReference>
<protein>
    <submittedName>
        <fullName evidence="10">Uncharacterized protein</fullName>
    </submittedName>
</protein>
<keyword evidence="7" id="KW-0653">Protein transport</keyword>
<dbReference type="EMBL" id="MN740667">
    <property type="protein sequence ID" value="QHU06734.1"/>
    <property type="molecule type" value="Genomic_DNA"/>
</dbReference>
<keyword evidence="9" id="KW-0342">GTP-binding</keyword>
<organism evidence="10">
    <name type="scientific">viral metagenome</name>
    <dbReference type="NCBI Taxonomy" id="1070528"/>
    <lineage>
        <taxon>unclassified sequences</taxon>
        <taxon>metagenomes</taxon>
        <taxon>organismal metagenomes</taxon>
    </lineage>
</organism>
<evidence type="ECO:0000256" key="3">
    <source>
        <dbReference type="ARBA" id="ARBA00007507"/>
    </source>
</evidence>
<evidence type="ECO:0000256" key="6">
    <source>
        <dbReference type="ARBA" id="ARBA00022824"/>
    </source>
</evidence>
<evidence type="ECO:0000256" key="9">
    <source>
        <dbReference type="ARBA" id="ARBA00023134"/>
    </source>
</evidence>
<evidence type="ECO:0000256" key="4">
    <source>
        <dbReference type="ARBA" id="ARBA00022448"/>
    </source>
</evidence>
<comment type="subcellular location">
    <subcellularLocation>
        <location evidence="1">Endoplasmic reticulum</location>
    </subcellularLocation>
    <subcellularLocation>
        <location evidence="2">Golgi apparatus</location>
    </subcellularLocation>
</comment>
<dbReference type="InterPro" id="IPR006687">
    <property type="entry name" value="Small_GTPase_SAR1"/>
</dbReference>
<dbReference type="SMART" id="SM00178">
    <property type="entry name" value="SAR"/>
    <property type="match status" value="1"/>
</dbReference>
<dbReference type="PANTHER" id="PTHR45684">
    <property type="entry name" value="RE74312P"/>
    <property type="match status" value="1"/>
</dbReference>
<dbReference type="Gene3D" id="3.40.50.300">
    <property type="entry name" value="P-loop containing nucleotide triphosphate hydrolases"/>
    <property type="match status" value="1"/>
</dbReference>
<evidence type="ECO:0000256" key="5">
    <source>
        <dbReference type="ARBA" id="ARBA00022741"/>
    </source>
</evidence>
<evidence type="ECO:0000256" key="2">
    <source>
        <dbReference type="ARBA" id="ARBA00004555"/>
    </source>
</evidence>
<dbReference type="GO" id="GO:0006886">
    <property type="term" value="P:intracellular protein transport"/>
    <property type="evidence" value="ECO:0007669"/>
    <property type="project" value="InterPro"/>
</dbReference>
<name>A0A6C0JST5_9ZZZZ</name>
<keyword evidence="8" id="KW-0333">Golgi apparatus</keyword>
<accession>A0A6C0JST5</accession>
<evidence type="ECO:0000256" key="1">
    <source>
        <dbReference type="ARBA" id="ARBA00004240"/>
    </source>
</evidence>
<dbReference type="GO" id="GO:0005794">
    <property type="term" value="C:Golgi apparatus"/>
    <property type="evidence" value="ECO:0007669"/>
    <property type="project" value="UniProtKB-SubCell"/>
</dbReference>
<keyword evidence="6" id="KW-0256">Endoplasmic reticulum</keyword>
<dbReference type="PRINTS" id="PR00328">
    <property type="entry name" value="SAR1GTPBP"/>
</dbReference>
<dbReference type="Pfam" id="PF00025">
    <property type="entry name" value="Arf"/>
    <property type="match status" value="1"/>
</dbReference>
<dbReference type="GO" id="GO:0005783">
    <property type="term" value="C:endoplasmic reticulum"/>
    <property type="evidence" value="ECO:0007669"/>
    <property type="project" value="UniProtKB-SubCell"/>
</dbReference>
<proteinExistence type="inferred from homology"/>
<keyword evidence="5" id="KW-0547">Nucleotide-binding</keyword>
<comment type="similarity">
    <text evidence="3">Belongs to the small GTPase superfamily. SAR1 family.</text>
</comment>
<dbReference type="NCBIfam" id="TIGR00231">
    <property type="entry name" value="small_GTP"/>
    <property type="match status" value="1"/>
</dbReference>
<reference evidence="10" key="1">
    <citation type="journal article" date="2020" name="Nature">
        <title>Giant virus diversity and host interactions through global metagenomics.</title>
        <authorList>
            <person name="Schulz F."/>
            <person name="Roux S."/>
            <person name="Paez-Espino D."/>
            <person name="Jungbluth S."/>
            <person name="Walsh D.A."/>
            <person name="Denef V.J."/>
            <person name="McMahon K.D."/>
            <person name="Konstantinidis K.T."/>
            <person name="Eloe-Fadrosh E.A."/>
            <person name="Kyrpides N.C."/>
            <person name="Woyke T."/>
        </authorList>
    </citation>
    <scope>NUCLEOTIDE SEQUENCE</scope>
    <source>
        <strain evidence="10">GVMAG-S-1038524-41</strain>
    </source>
</reference>
<dbReference type="InterPro" id="IPR005225">
    <property type="entry name" value="Small_GTP-bd"/>
</dbReference>
<dbReference type="AlphaFoldDB" id="A0A6C0JST5"/>
<dbReference type="GO" id="GO:0005525">
    <property type="term" value="F:GTP binding"/>
    <property type="evidence" value="ECO:0007669"/>
    <property type="project" value="UniProtKB-KW"/>
</dbReference>
<dbReference type="GO" id="GO:0003924">
    <property type="term" value="F:GTPase activity"/>
    <property type="evidence" value="ECO:0007669"/>
    <property type="project" value="InterPro"/>
</dbReference>
<evidence type="ECO:0000256" key="8">
    <source>
        <dbReference type="ARBA" id="ARBA00023034"/>
    </source>
</evidence>
<sequence>MASLINWVYSVTTGTGLWFLKMTGLYTKKAKLLVIGLDNAGKTTLLGMMANDKISCHEPTSHPNHETLNIEGIEFSAHDLGGHIAARRLWQSYYANISCVLFMVDTTDIHRMGEARNELSRIIADSNGIPILVLGNKIDTRDACSELQLRRYLNLYENEENVGVFMCSVIKRAGIQEAFKWLATRI</sequence>
<keyword evidence="4" id="KW-0813">Transport</keyword>
<dbReference type="SUPFAM" id="SSF52540">
    <property type="entry name" value="P-loop containing nucleoside triphosphate hydrolases"/>
    <property type="match status" value="1"/>
</dbReference>